<protein>
    <submittedName>
        <fullName evidence="2">Uncharacterized protein</fullName>
    </submittedName>
</protein>
<dbReference type="Proteomes" id="UP000623467">
    <property type="component" value="Unassembled WGS sequence"/>
</dbReference>
<keyword evidence="3" id="KW-1185">Reference proteome</keyword>
<organism evidence="2 3">
    <name type="scientific">Mycena sanguinolenta</name>
    <dbReference type="NCBI Taxonomy" id="230812"/>
    <lineage>
        <taxon>Eukaryota</taxon>
        <taxon>Fungi</taxon>
        <taxon>Dikarya</taxon>
        <taxon>Basidiomycota</taxon>
        <taxon>Agaricomycotina</taxon>
        <taxon>Agaricomycetes</taxon>
        <taxon>Agaricomycetidae</taxon>
        <taxon>Agaricales</taxon>
        <taxon>Marasmiineae</taxon>
        <taxon>Mycenaceae</taxon>
        <taxon>Mycena</taxon>
    </lineage>
</organism>
<keyword evidence="1" id="KW-0472">Membrane</keyword>
<dbReference type="EMBL" id="JACAZH010000054">
    <property type="protein sequence ID" value="KAF7333567.1"/>
    <property type="molecule type" value="Genomic_DNA"/>
</dbReference>
<comment type="caution">
    <text evidence="2">The sequence shown here is derived from an EMBL/GenBank/DDBJ whole genome shotgun (WGS) entry which is preliminary data.</text>
</comment>
<evidence type="ECO:0000313" key="2">
    <source>
        <dbReference type="EMBL" id="KAF7333567.1"/>
    </source>
</evidence>
<feature type="transmembrane region" description="Helical" evidence="1">
    <location>
        <begin position="25"/>
        <end position="51"/>
    </location>
</feature>
<accession>A0A8H7CF11</accession>
<proteinExistence type="predicted"/>
<sequence length="170" mass="19007">MDAVGGHLGRGDGRFWVRGKAEARFNAVTCVLFLVPSLAFLLGIAAVYSAFYPRIWPRGGRNFGRLSVRSRVKPHPLDHLRPFCWLARGSSGHSHASPADPYAVVPPVFLERDLSALDMNDYSSCLALLLLHTALYHRARLDSRAPKRLPHEPRATLFVVLMMRGCQVYL</sequence>
<gene>
    <name evidence="2" type="ORF">MSAN_02415700</name>
</gene>
<keyword evidence="1" id="KW-0812">Transmembrane</keyword>
<keyword evidence="1" id="KW-1133">Transmembrane helix</keyword>
<evidence type="ECO:0000313" key="3">
    <source>
        <dbReference type="Proteomes" id="UP000623467"/>
    </source>
</evidence>
<name>A0A8H7CF11_9AGAR</name>
<reference evidence="2" key="1">
    <citation type="submission" date="2020-05" db="EMBL/GenBank/DDBJ databases">
        <title>Mycena genomes resolve the evolution of fungal bioluminescence.</title>
        <authorList>
            <person name="Tsai I.J."/>
        </authorList>
    </citation>
    <scope>NUCLEOTIDE SEQUENCE</scope>
    <source>
        <strain evidence="2">160909Yilan</strain>
    </source>
</reference>
<evidence type="ECO:0000256" key="1">
    <source>
        <dbReference type="SAM" id="Phobius"/>
    </source>
</evidence>
<dbReference type="AlphaFoldDB" id="A0A8H7CF11"/>